<dbReference type="GO" id="GO:0003677">
    <property type="term" value="F:DNA binding"/>
    <property type="evidence" value="ECO:0007669"/>
    <property type="project" value="InterPro"/>
</dbReference>
<evidence type="ECO:0000256" key="5">
    <source>
        <dbReference type="ARBA" id="ARBA00023242"/>
    </source>
</evidence>
<feature type="compositionally biased region" description="Basic and acidic residues" evidence="7">
    <location>
        <begin position="94"/>
        <end position="104"/>
    </location>
</feature>
<keyword evidence="5" id="KW-0539">Nucleus</keyword>
<feature type="domain" description="BED-type" evidence="8">
    <location>
        <begin position="7"/>
        <end position="66"/>
    </location>
</feature>
<evidence type="ECO:0000256" key="1">
    <source>
        <dbReference type="ARBA" id="ARBA00004123"/>
    </source>
</evidence>
<dbReference type="PROSITE" id="PS50808">
    <property type="entry name" value="ZF_BED"/>
    <property type="match status" value="1"/>
</dbReference>
<feature type="compositionally biased region" description="Polar residues" evidence="7">
    <location>
        <begin position="116"/>
        <end position="127"/>
    </location>
</feature>
<keyword evidence="4" id="KW-0862">Zinc</keyword>
<accession>A0AAV2BWB9</accession>
<dbReference type="PANTHER" id="PTHR23215">
    <property type="entry name" value="ZINC FINGER PROTEIN 207"/>
    <property type="match status" value="1"/>
</dbReference>
<name>A0AAV2BWB9_9ARAC</name>
<proteinExistence type="predicted"/>
<gene>
    <name evidence="9" type="ORF">LARSCL_LOCUS21706</name>
</gene>
<dbReference type="InterPro" id="IPR003656">
    <property type="entry name" value="Znf_BED"/>
</dbReference>
<feature type="compositionally biased region" description="Low complexity" evidence="7">
    <location>
        <begin position="128"/>
        <end position="139"/>
    </location>
</feature>
<dbReference type="AlphaFoldDB" id="A0AAV2BWB9"/>
<sequence>MGRKKKKKPSKPWCWYCNREFDDEKILIQHQKAKHFKCHLCNRKLYTGPGLAIHCMQVHKQTIDNVPNALPTRNNIEIEIYGMEGIPAADIREHEKQRQGGSRDEDSDDDENSNSATDINKQKQTTAPTMPTVPGMMPGMPVPGMMPGMPGMPYGPPMPGHPAMGPMRPMPMDLPTTSLNKGMPPGYMPAGVPMMGTIPQTSIMPPSTMSTTVQAPPKPLFPAAVAQASASSQMPVGTDFKPLMSTVQRPTFPAYSGNSSPNVSGHPSSTQGAGPILYNTEATSSPQINNESKRSANIVPADNPSSKIMHPDEDLSLEEIRAQLPKYQMYLNMARMPMPMMAGKMPMPGGNPMMMNGMMRPGTMAVHPGMPGTTMTGMGVPYSTSNVYSQGPPVRPPMMGQGGSRPY</sequence>
<evidence type="ECO:0000259" key="8">
    <source>
        <dbReference type="PROSITE" id="PS50808"/>
    </source>
</evidence>
<evidence type="ECO:0000313" key="9">
    <source>
        <dbReference type="EMBL" id="CAL1300045.1"/>
    </source>
</evidence>
<evidence type="ECO:0000256" key="6">
    <source>
        <dbReference type="PROSITE-ProRule" id="PRU00027"/>
    </source>
</evidence>
<evidence type="ECO:0000256" key="2">
    <source>
        <dbReference type="ARBA" id="ARBA00022723"/>
    </source>
</evidence>
<dbReference type="SMART" id="SM00355">
    <property type="entry name" value="ZnF_C2H2"/>
    <property type="match status" value="2"/>
</dbReference>
<evidence type="ECO:0000256" key="4">
    <source>
        <dbReference type="ARBA" id="ARBA00022833"/>
    </source>
</evidence>
<feature type="compositionally biased region" description="Polar residues" evidence="7">
    <location>
        <begin position="280"/>
        <end position="290"/>
    </location>
</feature>
<dbReference type="InterPro" id="IPR013087">
    <property type="entry name" value="Znf_C2H2_type"/>
</dbReference>
<reference evidence="9 10" key="1">
    <citation type="submission" date="2024-04" db="EMBL/GenBank/DDBJ databases">
        <authorList>
            <person name="Rising A."/>
            <person name="Reimegard J."/>
            <person name="Sonavane S."/>
            <person name="Akerstrom W."/>
            <person name="Nylinder S."/>
            <person name="Hedman E."/>
            <person name="Kallberg Y."/>
        </authorList>
    </citation>
    <scope>NUCLEOTIDE SEQUENCE [LARGE SCALE GENOMIC DNA]</scope>
</reference>
<evidence type="ECO:0000313" key="10">
    <source>
        <dbReference type="Proteomes" id="UP001497382"/>
    </source>
</evidence>
<dbReference type="PROSITE" id="PS00028">
    <property type="entry name" value="ZINC_FINGER_C2H2_1"/>
    <property type="match status" value="2"/>
</dbReference>
<keyword evidence="10" id="KW-1185">Reference proteome</keyword>
<dbReference type="PANTHER" id="PTHR23215:SF0">
    <property type="entry name" value="BUB3-INTERACTING AND GLEBS MOTIF-CONTAINING PROTEIN ZNF207"/>
    <property type="match status" value="1"/>
</dbReference>
<keyword evidence="2" id="KW-0479">Metal-binding</keyword>
<dbReference type="CDD" id="cd20908">
    <property type="entry name" value="SUF4-like"/>
    <property type="match status" value="1"/>
</dbReference>
<keyword evidence="3 6" id="KW-0863">Zinc-finger</keyword>
<evidence type="ECO:0000256" key="7">
    <source>
        <dbReference type="SAM" id="MobiDB-lite"/>
    </source>
</evidence>
<dbReference type="GO" id="GO:0005634">
    <property type="term" value="C:nucleus"/>
    <property type="evidence" value="ECO:0007669"/>
    <property type="project" value="UniProtKB-SubCell"/>
</dbReference>
<comment type="caution">
    <text evidence="9">The sequence shown here is derived from an EMBL/GenBank/DDBJ whole genome shotgun (WGS) entry which is preliminary data.</text>
</comment>
<organism evidence="9 10">
    <name type="scientific">Larinioides sclopetarius</name>
    <dbReference type="NCBI Taxonomy" id="280406"/>
    <lineage>
        <taxon>Eukaryota</taxon>
        <taxon>Metazoa</taxon>
        <taxon>Ecdysozoa</taxon>
        <taxon>Arthropoda</taxon>
        <taxon>Chelicerata</taxon>
        <taxon>Arachnida</taxon>
        <taxon>Araneae</taxon>
        <taxon>Araneomorphae</taxon>
        <taxon>Entelegynae</taxon>
        <taxon>Araneoidea</taxon>
        <taxon>Araneidae</taxon>
        <taxon>Larinioides</taxon>
    </lineage>
</organism>
<comment type="subcellular location">
    <subcellularLocation>
        <location evidence="1">Nucleus</location>
    </subcellularLocation>
</comment>
<evidence type="ECO:0000256" key="3">
    <source>
        <dbReference type="ARBA" id="ARBA00022771"/>
    </source>
</evidence>
<dbReference type="GO" id="GO:0008270">
    <property type="term" value="F:zinc ion binding"/>
    <property type="evidence" value="ECO:0007669"/>
    <property type="project" value="UniProtKB-KW"/>
</dbReference>
<feature type="region of interest" description="Disordered" evidence="7">
    <location>
        <begin position="386"/>
        <end position="407"/>
    </location>
</feature>
<dbReference type="EMBL" id="CAXIEN010000531">
    <property type="protein sequence ID" value="CAL1300045.1"/>
    <property type="molecule type" value="Genomic_DNA"/>
</dbReference>
<feature type="compositionally biased region" description="Polar residues" evidence="7">
    <location>
        <begin position="256"/>
        <end position="272"/>
    </location>
</feature>
<protein>
    <recommendedName>
        <fullName evidence="8">BED-type domain-containing protein</fullName>
    </recommendedName>
</protein>
<feature type="region of interest" description="Disordered" evidence="7">
    <location>
        <begin position="251"/>
        <end position="310"/>
    </location>
</feature>
<feature type="region of interest" description="Disordered" evidence="7">
    <location>
        <begin position="94"/>
        <end position="139"/>
    </location>
</feature>
<dbReference type="Proteomes" id="UP001497382">
    <property type="component" value="Unassembled WGS sequence"/>
</dbReference>